<dbReference type="EMBL" id="FR824082">
    <property type="protein sequence ID" value="CCA17625.1"/>
    <property type="molecule type" value="Genomic_DNA"/>
</dbReference>
<evidence type="ECO:0000259" key="1">
    <source>
        <dbReference type="Pfam" id="PF07727"/>
    </source>
</evidence>
<dbReference type="InterPro" id="IPR043502">
    <property type="entry name" value="DNA/RNA_pol_sf"/>
</dbReference>
<dbReference type="AlphaFoldDB" id="F0W914"/>
<name>F0W914_9STRA</name>
<dbReference type="SUPFAM" id="SSF56672">
    <property type="entry name" value="DNA/RNA polymerases"/>
    <property type="match status" value="1"/>
</dbReference>
<protein>
    <submittedName>
        <fullName evidence="2">Uncharacterized protein AlNc14C37G3284</fullName>
    </submittedName>
</protein>
<reference evidence="2" key="2">
    <citation type="submission" date="2011-02" db="EMBL/GenBank/DDBJ databases">
        <authorList>
            <person name="MacLean D."/>
        </authorList>
    </citation>
    <scope>NUCLEOTIDE SEQUENCE</scope>
</reference>
<dbReference type="HOGENOM" id="CLU_001650_10_2_1"/>
<proteinExistence type="predicted"/>
<reference evidence="2" key="1">
    <citation type="journal article" date="2011" name="PLoS Biol.">
        <title>Gene gain and loss during evolution of obligate parasitism in the white rust pathogen of Arabidopsis thaliana.</title>
        <authorList>
            <person name="Kemen E."/>
            <person name="Gardiner A."/>
            <person name="Schultz-Larsen T."/>
            <person name="Kemen A.C."/>
            <person name="Balmuth A.L."/>
            <person name="Robert-Seilaniantz A."/>
            <person name="Bailey K."/>
            <person name="Holub E."/>
            <person name="Studholme D.J."/>
            <person name="Maclean D."/>
            <person name="Jones J.D."/>
        </authorList>
    </citation>
    <scope>NUCLEOTIDE SEQUENCE</scope>
</reference>
<feature type="domain" description="Reverse transcriptase Ty1/copia-type" evidence="1">
    <location>
        <begin position="16"/>
        <end position="136"/>
    </location>
</feature>
<organism evidence="2">
    <name type="scientific">Albugo laibachii Nc14</name>
    <dbReference type="NCBI Taxonomy" id="890382"/>
    <lineage>
        <taxon>Eukaryota</taxon>
        <taxon>Sar</taxon>
        <taxon>Stramenopiles</taxon>
        <taxon>Oomycota</taxon>
        <taxon>Peronosporomycetes</taxon>
        <taxon>Albuginales</taxon>
        <taxon>Albuginaceae</taxon>
        <taxon>Albugo</taxon>
    </lineage>
</organism>
<evidence type="ECO:0000313" key="2">
    <source>
        <dbReference type="EMBL" id="CCA17625.1"/>
    </source>
</evidence>
<gene>
    <name evidence="2" type="primary">AlNc14C37G3284</name>
    <name evidence="2" type="ORF">ALNC14_037680</name>
</gene>
<accession>F0W914</accession>
<dbReference type="InterPro" id="IPR013103">
    <property type="entry name" value="RVT_2"/>
</dbReference>
<sequence>MDIPANALEEFGVKDTSKLALRLIKSLYGLKQAGRLWSQLLHAKLEEAGFTRCGTDMCLYFLQQNGDVTVVGVYVDDLLVTASNPEMVEAFFNSKNVLSVKDLGELRKFLGMRVNLDNARIYTLDQQAAIEEMIKRNTGSWKRMACVLLLVM</sequence>
<dbReference type="Pfam" id="PF07727">
    <property type="entry name" value="RVT_2"/>
    <property type="match status" value="1"/>
</dbReference>